<feature type="domain" description="HTH merR-type" evidence="2">
    <location>
        <begin position="135"/>
        <end position="202"/>
    </location>
</feature>
<dbReference type="InterPro" id="IPR009061">
    <property type="entry name" value="DNA-bd_dom_put_sf"/>
</dbReference>
<dbReference type="Proteomes" id="UP000635606">
    <property type="component" value="Unassembled WGS sequence"/>
</dbReference>
<dbReference type="GO" id="GO:0003677">
    <property type="term" value="F:DNA binding"/>
    <property type="evidence" value="ECO:0007669"/>
    <property type="project" value="UniProtKB-KW"/>
</dbReference>
<dbReference type="RefSeq" id="WP_239160421.1">
    <property type="nucleotide sequence ID" value="NZ_BOPH01000068.1"/>
</dbReference>
<dbReference type="SUPFAM" id="SSF46955">
    <property type="entry name" value="Putative DNA-binding domain"/>
    <property type="match status" value="2"/>
</dbReference>
<feature type="domain" description="HTH merR-type" evidence="2">
    <location>
        <begin position="17"/>
        <end position="64"/>
    </location>
</feature>
<dbReference type="InterPro" id="IPR000551">
    <property type="entry name" value="MerR-type_HTH_dom"/>
</dbReference>
<dbReference type="SMART" id="SM00422">
    <property type="entry name" value="HTH_MERR"/>
    <property type="match status" value="2"/>
</dbReference>
<comment type="caution">
    <text evidence="3">The sequence shown here is derived from an EMBL/GenBank/DDBJ whole genome shotgun (WGS) entry which is preliminary data.</text>
</comment>
<evidence type="ECO:0000259" key="2">
    <source>
        <dbReference type="PROSITE" id="PS50937"/>
    </source>
</evidence>
<dbReference type="Gene3D" id="1.10.1660.10">
    <property type="match status" value="2"/>
</dbReference>
<accession>A0A8J3ZT57</accession>
<proteinExistence type="predicted"/>
<organism evidence="3 4">
    <name type="scientific">Virgisporangium ochraceum</name>
    <dbReference type="NCBI Taxonomy" id="65505"/>
    <lineage>
        <taxon>Bacteria</taxon>
        <taxon>Bacillati</taxon>
        <taxon>Actinomycetota</taxon>
        <taxon>Actinomycetes</taxon>
        <taxon>Micromonosporales</taxon>
        <taxon>Micromonosporaceae</taxon>
        <taxon>Virgisporangium</taxon>
    </lineage>
</organism>
<gene>
    <name evidence="3" type="ORF">Voc01_046240</name>
</gene>
<dbReference type="EMBL" id="BOPH01000068">
    <property type="protein sequence ID" value="GIJ69707.1"/>
    <property type="molecule type" value="Genomic_DNA"/>
</dbReference>
<dbReference type="AlphaFoldDB" id="A0A8J3ZT57"/>
<name>A0A8J3ZT57_9ACTN</name>
<evidence type="ECO:0000256" key="1">
    <source>
        <dbReference type="ARBA" id="ARBA00023125"/>
    </source>
</evidence>
<evidence type="ECO:0000313" key="3">
    <source>
        <dbReference type="EMBL" id="GIJ69707.1"/>
    </source>
</evidence>
<keyword evidence="1" id="KW-0238">DNA-binding</keyword>
<protein>
    <submittedName>
        <fullName evidence="3">MerR family transcriptional regulator</fullName>
    </submittedName>
</protein>
<dbReference type="InterPro" id="IPR047057">
    <property type="entry name" value="MerR_fam"/>
</dbReference>
<sequence length="245" mass="26899">MPRPRATDVPRLRAIDVARGAGVSVQQVRNYEAAGVLPPLGRTASGYRIFTPHHAAAVRLVRLLADGHGWERARTVMRAVHAGDVATALAVLDRSHAELDRERSEIADVLSAFATLATPPMPALPPGAPARSGVRIGAVADAVGVRTSALRVWEGHGLLRPSRERVTGYRVYDDAEVRRARVVALLRRGNYPIAIVRAVIDELRSTGSPERVRTELARREQDLHRRSLLRLRASAALYEYLSRVE</sequence>
<keyword evidence="4" id="KW-1185">Reference proteome</keyword>
<dbReference type="GO" id="GO:0003700">
    <property type="term" value="F:DNA-binding transcription factor activity"/>
    <property type="evidence" value="ECO:0007669"/>
    <property type="project" value="InterPro"/>
</dbReference>
<reference evidence="3" key="1">
    <citation type="submission" date="2021-01" db="EMBL/GenBank/DDBJ databases">
        <title>Whole genome shotgun sequence of Virgisporangium ochraceum NBRC 16418.</title>
        <authorList>
            <person name="Komaki H."/>
            <person name="Tamura T."/>
        </authorList>
    </citation>
    <scope>NUCLEOTIDE SEQUENCE</scope>
    <source>
        <strain evidence="3">NBRC 16418</strain>
    </source>
</reference>
<dbReference type="PANTHER" id="PTHR30204:SF93">
    <property type="entry name" value="HTH MERR-TYPE DOMAIN-CONTAINING PROTEIN"/>
    <property type="match status" value="1"/>
</dbReference>
<evidence type="ECO:0000313" key="4">
    <source>
        <dbReference type="Proteomes" id="UP000635606"/>
    </source>
</evidence>
<dbReference type="Pfam" id="PF13411">
    <property type="entry name" value="MerR_1"/>
    <property type="match status" value="1"/>
</dbReference>
<dbReference type="PROSITE" id="PS50937">
    <property type="entry name" value="HTH_MERR_2"/>
    <property type="match status" value="2"/>
</dbReference>
<dbReference type="Pfam" id="PF00376">
    <property type="entry name" value="MerR"/>
    <property type="match status" value="1"/>
</dbReference>
<dbReference type="PANTHER" id="PTHR30204">
    <property type="entry name" value="REDOX-CYCLING DRUG-SENSING TRANSCRIPTIONAL ACTIVATOR SOXR"/>
    <property type="match status" value="1"/>
</dbReference>